<feature type="domain" description="LRRNT" evidence="6">
    <location>
        <begin position="38"/>
        <end position="70"/>
    </location>
</feature>
<dbReference type="Pfam" id="PF13855">
    <property type="entry name" value="LRR_8"/>
    <property type="match status" value="1"/>
</dbReference>
<dbReference type="SMART" id="SM00013">
    <property type="entry name" value="LRRNT"/>
    <property type="match status" value="1"/>
</dbReference>
<dbReference type="Gene3D" id="3.80.10.10">
    <property type="entry name" value="Ribonuclease Inhibitor"/>
    <property type="match status" value="1"/>
</dbReference>
<dbReference type="InterPro" id="IPR032675">
    <property type="entry name" value="LRR_dom_sf"/>
</dbReference>
<dbReference type="GO" id="GO:0045121">
    <property type="term" value="C:membrane raft"/>
    <property type="evidence" value="ECO:0007669"/>
    <property type="project" value="UniProtKB-SubCell"/>
</dbReference>
<dbReference type="GO" id="GO:0042995">
    <property type="term" value="C:cell projection"/>
    <property type="evidence" value="ECO:0007669"/>
    <property type="project" value="UniProtKB-SubCell"/>
</dbReference>
<dbReference type="InterPro" id="IPR000372">
    <property type="entry name" value="LRRNT"/>
</dbReference>
<dbReference type="InterPro" id="IPR003591">
    <property type="entry name" value="Leu-rich_rpt_typical-subtyp"/>
</dbReference>
<dbReference type="PANTHER" id="PTHR24369:SF196">
    <property type="entry name" value="RETICULON 4 RECEPTOR LIKE 1"/>
    <property type="match status" value="1"/>
</dbReference>
<proteinExistence type="predicted"/>
<dbReference type="GO" id="GO:0098552">
    <property type="term" value="C:side of membrane"/>
    <property type="evidence" value="ECO:0007669"/>
    <property type="project" value="UniProtKB-KW"/>
</dbReference>
<evidence type="ECO:0000313" key="7">
    <source>
        <dbReference type="EMBL" id="KAH1169995.1"/>
    </source>
</evidence>
<dbReference type="AlphaFoldDB" id="A0A9D4AVF7"/>
<keyword evidence="2 5" id="KW-0732">Signal</keyword>
<dbReference type="FunFam" id="3.80.10.10:FF:000032">
    <property type="entry name" value="Slit homolog 2 (Drosophila)"/>
    <property type="match status" value="1"/>
</dbReference>
<dbReference type="Proteomes" id="UP000827986">
    <property type="component" value="Unassembled WGS sequence"/>
</dbReference>
<dbReference type="InterPro" id="IPR001611">
    <property type="entry name" value="Leu-rich_rpt"/>
</dbReference>
<dbReference type="SMART" id="SM00369">
    <property type="entry name" value="LRR_TYP"/>
    <property type="match status" value="3"/>
</dbReference>
<accession>A0A9D4AVF7</accession>
<organism evidence="7 8">
    <name type="scientific">Mauremys mutica</name>
    <name type="common">yellowpond turtle</name>
    <dbReference type="NCBI Taxonomy" id="74926"/>
    <lineage>
        <taxon>Eukaryota</taxon>
        <taxon>Metazoa</taxon>
        <taxon>Chordata</taxon>
        <taxon>Craniata</taxon>
        <taxon>Vertebrata</taxon>
        <taxon>Euteleostomi</taxon>
        <taxon>Archelosauria</taxon>
        <taxon>Testudinata</taxon>
        <taxon>Testudines</taxon>
        <taxon>Cryptodira</taxon>
        <taxon>Durocryptodira</taxon>
        <taxon>Testudinoidea</taxon>
        <taxon>Geoemydidae</taxon>
        <taxon>Geoemydinae</taxon>
        <taxon>Mauremys</taxon>
    </lineage>
</organism>
<dbReference type="GO" id="GO:0005886">
    <property type="term" value="C:plasma membrane"/>
    <property type="evidence" value="ECO:0007669"/>
    <property type="project" value="UniProtKB-SubCell"/>
</dbReference>
<evidence type="ECO:0000256" key="4">
    <source>
        <dbReference type="ARBA" id="ARBA00023180"/>
    </source>
</evidence>
<comment type="caution">
    <text evidence="7">The sequence shown here is derived from an EMBL/GenBank/DDBJ whole genome shotgun (WGS) entry which is preliminary data.</text>
</comment>
<feature type="signal peptide" evidence="5">
    <location>
        <begin position="1"/>
        <end position="36"/>
    </location>
</feature>
<keyword evidence="1" id="KW-0433">Leucine-rich repeat</keyword>
<evidence type="ECO:0000313" key="8">
    <source>
        <dbReference type="Proteomes" id="UP000827986"/>
    </source>
</evidence>
<keyword evidence="4" id="KW-0325">Glycoprotein</keyword>
<evidence type="ECO:0000256" key="1">
    <source>
        <dbReference type="ARBA" id="ARBA00022614"/>
    </source>
</evidence>
<dbReference type="GO" id="GO:0043204">
    <property type="term" value="C:perikaryon"/>
    <property type="evidence" value="ECO:0007669"/>
    <property type="project" value="UniProtKB-SubCell"/>
</dbReference>
<dbReference type="SUPFAM" id="SSF52058">
    <property type="entry name" value="L domain-like"/>
    <property type="match status" value="1"/>
</dbReference>
<evidence type="ECO:0000259" key="6">
    <source>
        <dbReference type="SMART" id="SM00013"/>
    </source>
</evidence>
<dbReference type="InterPro" id="IPR050541">
    <property type="entry name" value="LRR_TM_domain-containing"/>
</dbReference>
<evidence type="ECO:0000256" key="5">
    <source>
        <dbReference type="SAM" id="SignalP"/>
    </source>
</evidence>
<dbReference type="PANTHER" id="PTHR24369">
    <property type="entry name" value="ANTIGEN BSP, PUTATIVE-RELATED"/>
    <property type="match status" value="1"/>
</dbReference>
<name>A0A9D4AVF7_9SAUR</name>
<evidence type="ECO:0000256" key="2">
    <source>
        <dbReference type="ARBA" id="ARBA00022729"/>
    </source>
</evidence>
<protein>
    <recommendedName>
        <fullName evidence="6">LRRNT domain-containing protein</fullName>
    </recommendedName>
</protein>
<dbReference type="Pfam" id="PF01462">
    <property type="entry name" value="LRRNT"/>
    <property type="match status" value="1"/>
</dbReference>
<reference evidence="7" key="1">
    <citation type="submission" date="2021-09" db="EMBL/GenBank/DDBJ databases">
        <title>The genome of Mauremys mutica provides insights into the evolution of semi-aquatic lifestyle.</title>
        <authorList>
            <person name="Gong S."/>
            <person name="Gao Y."/>
        </authorList>
    </citation>
    <scope>NUCLEOTIDE SEQUENCE</scope>
    <source>
        <strain evidence="7">MM-2020</strain>
        <tissue evidence="7">Muscle</tissue>
    </source>
</reference>
<evidence type="ECO:0000256" key="3">
    <source>
        <dbReference type="ARBA" id="ARBA00022737"/>
    </source>
</evidence>
<keyword evidence="3" id="KW-0677">Repeat</keyword>
<dbReference type="EMBL" id="JAHDVG010000484">
    <property type="protein sequence ID" value="KAH1169995.1"/>
    <property type="molecule type" value="Genomic_DNA"/>
</dbReference>
<sequence>MLQGSAAVQPRRRRMGGFGRLSLGLVLVVILSEVAPQPCPAQCSCSGSTVDCHGLALRSVPRNIPRNTERLDLNGNNITRITKTDFTGLRHLRVLQLMENKISTIERGAFQDLKELERLRLNRNNLQLLSELLFLGTPKLYRLFLCHKLNPLLVSSTLCTGVGPLDDKVIYEDD</sequence>
<gene>
    <name evidence="7" type="ORF">KIL84_000980</name>
</gene>
<keyword evidence="8" id="KW-1185">Reference proteome</keyword>
<feature type="chain" id="PRO_5038416412" description="LRRNT domain-containing protein" evidence="5">
    <location>
        <begin position="37"/>
        <end position="174"/>
    </location>
</feature>